<dbReference type="InterPro" id="IPR005653">
    <property type="entry name" value="OstA-like_N"/>
</dbReference>
<dbReference type="EMBL" id="CP119316">
    <property type="protein sequence ID" value="WEK45329.1"/>
    <property type="molecule type" value="Genomic_DNA"/>
</dbReference>
<feature type="domain" description="Organic solvent tolerance-like N-terminal" evidence="3">
    <location>
        <begin position="47"/>
        <end position="151"/>
    </location>
</feature>
<protein>
    <submittedName>
        <fullName evidence="4">LptA/OstA family protein</fullName>
    </submittedName>
</protein>
<evidence type="ECO:0000313" key="4">
    <source>
        <dbReference type="EMBL" id="WEK45329.1"/>
    </source>
</evidence>
<proteinExistence type="predicted"/>
<feature type="signal peptide" evidence="2">
    <location>
        <begin position="1"/>
        <end position="20"/>
    </location>
</feature>
<feature type="chain" id="PRO_5042595412" evidence="2">
    <location>
        <begin position="21"/>
        <end position="181"/>
    </location>
</feature>
<dbReference type="PANTHER" id="PTHR36504">
    <property type="entry name" value="LIPOPOLYSACCHARIDE EXPORT SYSTEM PROTEIN LPTA"/>
    <property type="match status" value="1"/>
</dbReference>
<dbReference type="Pfam" id="PF03968">
    <property type="entry name" value="LptD_N"/>
    <property type="match status" value="1"/>
</dbReference>
<accession>A0AAJ5X3L7</accession>
<keyword evidence="1 2" id="KW-0732">Signal</keyword>
<dbReference type="InterPro" id="IPR052037">
    <property type="entry name" value="LPS_export_LptA"/>
</dbReference>
<dbReference type="Gene3D" id="2.60.450.10">
    <property type="entry name" value="Lipopolysaccharide (LPS) transport protein A like domain"/>
    <property type="match status" value="1"/>
</dbReference>
<dbReference type="KEGG" id="acob:P0Y56_09800"/>
<organism evidence="4 5">
    <name type="scientific">Candidatus Andeanibacterium colombiense</name>
    <dbReference type="NCBI Taxonomy" id="3121345"/>
    <lineage>
        <taxon>Bacteria</taxon>
        <taxon>Pseudomonadati</taxon>
        <taxon>Pseudomonadota</taxon>
        <taxon>Alphaproteobacteria</taxon>
        <taxon>Sphingomonadales</taxon>
        <taxon>Sphingomonadaceae</taxon>
        <taxon>Candidatus Andeanibacterium</taxon>
    </lineage>
</organism>
<dbReference type="AlphaFoldDB" id="A0AAJ5X3L7"/>
<dbReference type="GO" id="GO:0015920">
    <property type="term" value="P:lipopolysaccharide transport"/>
    <property type="evidence" value="ECO:0007669"/>
    <property type="project" value="TreeGrafter"/>
</dbReference>
<evidence type="ECO:0000256" key="1">
    <source>
        <dbReference type="ARBA" id="ARBA00022729"/>
    </source>
</evidence>
<dbReference type="PANTHER" id="PTHR36504:SF1">
    <property type="entry name" value="LIPOPOLYSACCHARIDE EXPORT SYSTEM PROTEIN LPTA"/>
    <property type="match status" value="1"/>
</dbReference>
<name>A0AAJ5X3L7_9SPHN</name>
<dbReference type="Proteomes" id="UP001218362">
    <property type="component" value="Chromosome"/>
</dbReference>
<dbReference type="GO" id="GO:0009279">
    <property type="term" value="C:cell outer membrane"/>
    <property type="evidence" value="ECO:0007669"/>
    <property type="project" value="TreeGrafter"/>
</dbReference>
<reference evidence="4" key="1">
    <citation type="submission" date="2023-03" db="EMBL/GenBank/DDBJ databases">
        <title>Andean soil-derived lignocellulolytic bacterial consortium as a source of novel taxa and putative plastic-active enzymes.</title>
        <authorList>
            <person name="Diaz-Garcia L."/>
            <person name="Chuvochina M."/>
            <person name="Feuerriegel G."/>
            <person name="Bunk B."/>
            <person name="Sproer C."/>
            <person name="Streit W.R."/>
            <person name="Rodriguez L.M."/>
            <person name="Overmann J."/>
            <person name="Jimenez D.J."/>
        </authorList>
    </citation>
    <scope>NUCLEOTIDE SEQUENCE</scope>
    <source>
        <strain evidence="4">MAG 26</strain>
    </source>
</reference>
<evidence type="ECO:0000313" key="5">
    <source>
        <dbReference type="Proteomes" id="UP001218362"/>
    </source>
</evidence>
<sequence>MARSTRLPALRTGLAGLALAAAGLAGWQQLSAQALGSFNSNAPVDFDAAKIELQDKANRVVLTGDVVIKQGDLTLRAARTTVAYTNTGSLQIQRLDAVGNVLVTRGNEAARGSAAVYDFNKRVIVMSGAVTLTRGGDTLNGGRLVIDLKTGLSSVDGRGGAVGDAKGGRVTGTFSVPKNST</sequence>
<gene>
    <name evidence="4" type="ORF">P0Y56_09800</name>
</gene>
<dbReference type="GO" id="GO:0030288">
    <property type="term" value="C:outer membrane-bounded periplasmic space"/>
    <property type="evidence" value="ECO:0007669"/>
    <property type="project" value="TreeGrafter"/>
</dbReference>
<evidence type="ECO:0000259" key="3">
    <source>
        <dbReference type="Pfam" id="PF03968"/>
    </source>
</evidence>
<evidence type="ECO:0000256" key="2">
    <source>
        <dbReference type="SAM" id="SignalP"/>
    </source>
</evidence>
<dbReference type="GO" id="GO:0017089">
    <property type="term" value="F:glycolipid transfer activity"/>
    <property type="evidence" value="ECO:0007669"/>
    <property type="project" value="TreeGrafter"/>
</dbReference>